<dbReference type="InterPro" id="IPR006665">
    <property type="entry name" value="OmpA-like"/>
</dbReference>
<keyword evidence="3" id="KW-0998">Cell outer membrane</keyword>
<dbReference type="eggNOG" id="COG0823">
    <property type="taxonomic scope" value="Bacteria"/>
</dbReference>
<feature type="repeat" description="TPR" evidence="4">
    <location>
        <begin position="36"/>
        <end position="69"/>
    </location>
</feature>
<feature type="transmembrane region" description="Helical" evidence="6">
    <location>
        <begin position="12"/>
        <end position="30"/>
    </location>
</feature>
<dbReference type="Gene3D" id="3.30.1330.60">
    <property type="entry name" value="OmpA-like domain"/>
    <property type="match status" value="1"/>
</dbReference>
<keyword evidence="4" id="KW-0802">TPR repeat</keyword>
<dbReference type="PROSITE" id="PS50005">
    <property type="entry name" value="TPR"/>
    <property type="match status" value="1"/>
</dbReference>
<proteinExistence type="predicted"/>
<keyword evidence="6" id="KW-0812">Transmembrane</keyword>
<dbReference type="AlphaFoldDB" id="A0A098LFZ4"/>
<dbReference type="SUPFAM" id="SSF103088">
    <property type="entry name" value="OmpA-like"/>
    <property type="match status" value="1"/>
</dbReference>
<dbReference type="PANTHER" id="PTHR30329:SF21">
    <property type="entry name" value="LIPOPROTEIN YIAD-RELATED"/>
    <property type="match status" value="1"/>
</dbReference>
<evidence type="ECO:0000256" key="5">
    <source>
        <dbReference type="PROSITE-ProRule" id="PRU00473"/>
    </source>
</evidence>
<dbReference type="SUPFAM" id="SSF48452">
    <property type="entry name" value="TPR-like"/>
    <property type="match status" value="1"/>
</dbReference>
<evidence type="ECO:0000256" key="2">
    <source>
        <dbReference type="ARBA" id="ARBA00023136"/>
    </source>
</evidence>
<dbReference type="InterPro" id="IPR011659">
    <property type="entry name" value="WD40"/>
</dbReference>
<feature type="domain" description="OmpA-like" evidence="7">
    <location>
        <begin position="529"/>
        <end position="644"/>
    </location>
</feature>
<evidence type="ECO:0000313" key="8">
    <source>
        <dbReference type="EMBL" id="GAL85384.1"/>
    </source>
</evidence>
<comment type="subcellular location">
    <subcellularLocation>
        <location evidence="1">Cell outer membrane</location>
    </subcellularLocation>
</comment>
<dbReference type="InterPro" id="IPR011990">
    <property type="entry name" value="TPR-like_helical_dom_sf"/>
</dbReference>
<dbReference type="PRINTS" id="PR01021">
    <property type="entry name" value="OMPADOMAIN"/>
</dbReference>
<protein>
    <recommendedName>
        <fullName evidence="7">OmpA-like domain-containing protein</fullName>
    </recommendedName>
</protein>
<evidence type="ECO:0000256" key="1">
    <source>
        <dbReference type="ARBA" id="ARBA00004442"/>
    </source>
</evidence>
<dbReference type="InterPro" id="IPR019734">
    <property type="entry name" value="TPR_rpt"/>
</dbReference>
<keyword evidence="6" id="KW-1133">Transmembrane helix</keyword>
<name>A0A098LFZ4_9BACT</name>
<sequence>MLYLKMEFIKQYILIFTFIFISALVCYGQVPANKKAKKHYEYGVSFFTDGDYKGAMENFTIAESIDKDHAGIKYYLGACYCELKNYSKALVFLEDAKLKGCTIRELDFYLGRANHLTHNFEQAIPYYTAFQQQLKGSEKNRVQELDNLIRNCHNGIKLIAMPLEIKVQNLGPTVNSKFPDYNPVISADESILYFTSRRDNSTGQMLHEDFHYYEDIYYSKKDTTWSPAEGVGSKINTESHDACIGLSADGQQMLIYKATSNGGDLFISNLEGKSWSSPKNLGPNINSPFWESSGSLSSDHKVLFFTSNKSGGVGGTDIYMTRMQDNGEYSTPQLLGPQVNTPDDELSPFIHADGKTLYFSSRSYNSMGGFDIFSVEIDLETGEILSNPENIGYPINTADDDVYFTWSADNSRAYFSSVREGGSGEKDIYMLERSVALAPVIVWKGRVIDELTLKPIDAKIEISDNSTQKSVGKFLPNKSSGKYIIALPTGRNYNIAVESENYSFYSKNLDVSGLNRYEEIDEDIYLKPLKKGTVIVLRNIFFNVNDASLRPESEIELTRVYNFLLKHPNIKLEVSGHSDSDGNRGYNMELSKKRAATVAEYLIKKGIRADRLISNGYGPNKPIVPNDSPKNKQLNRRTELMIIE</sequence>
<dbReference type="PROSITE" id="PS51123">
    <property type="entry name" value="OMPA_2"/>
    <property type="match status" value="1"/>
</dbReference>
<gene>
    <name evidence="8" type="ORF">MYP_2613</name>
</gene>
<dbReference type="InterPro" id="IPR011042">
    <property type="entry name" value="6-blade_b-propeller_TolB-like"/>
</dbReference>
<evidence type="ECO:0000256" key="3">
    <source>
        <dbReference type="ARBA" id="ARBA00023237"/>
    </source>
</evidence>
<dbReference type="InterPro" id="IPR006664">
    <property type="entry name" value="OMP_bac"/>
</dbReference>
<dbReference type="Pfam" id="PF14559">
    <property type="entry name" value="TPR_19"/>
    <property type="match status" value="1"/>
</dbReference>
<dbReference type="EMBL" id="BBLT01000004">
    <property type="protein sequence ID" value="GAL85384.1"/>
    <property type="molecule type" value="Genomic_DNA"/>
</dbReference>
<keyword evidence="2 5" id="KW-0472">Membrane</keyword>
<evidence type="ECO:0000313" key="9">
    <source>
        <dbReference type="Proteomes" id="UP000030185"/>
    </source>
</evidence>
<dbReference type="eggNOG" id="COG2885">
    <property type="taxonomic scope" value="Bacteria"/>
</dbReference>
<evidence type="ECO:0000259" key="7">
    <source>
        <dbReference type="PROSITE" id="PS51123"/>
    </source>
</evidence>
<dbReference type="Gene3D" id="2.120.10.30">
    <property type="entry name" value="TolB, C-terminal domain"/>
    <property type="match status" value="1"/>
</dbReference>
<dbReference type="Gene3D" id="1.25.40.10">
    <property type="entry name" value="Tetratricopeptide repeat domain"/>
    <property type="match status" value="1"/>
</dbReference>
<dbReference type="InterPro" id="IPR050330">
    <property type="entry name" value="Bact_OuterMem_StrucFunc"/>
</dbReference>
<reference evidence="8 9" key="1">
    <citation type="submission" date="2014-09" db="EMBL/GenBank/DDBJ databases">
        <title>Sporocytophaga myxococcoides PG-01 genome sequencing.</title>
        <authorList>
            <person name="Liu L."/>
            <person name="Gao P.J."/>
            <person name="Chen G.J."/>
            <person name="Wang L.S."/>
        </authorList>
    </citation>
    <scope>NUCLEOTIDE SEQUENCE [LARGE SCALE GENOMIC DNA]</scope>
    <source>
        <strain evidence="8 9">PG-01</strain>
    </source>
</reference>
<accession>A0A098LFZ4</accession>
<dbReference type="Proteomes" id="UP000030185">
    <property type="component" value="Unassembled WGS sequence"/>
</dbReference>
<organism evidence="8 9">
    <name type="scientific">Sporocytophaga myxococcoides</name>
    <dbReference type="NCBI Taxonomy" id="153721"/>
    <lineage>
        <taxon>Bacteria</taxon>
        <taxon>Pseudomonadati</taxon>
        <taxon>Bacteroidota</taxon>
        <taxon>Cytophagia</taxon>
        <taxon>Cytophagales</taxon>
        <taxon>Cytophagaceae</taxon>
        <taxon>Sporocytophaga</taxon>
    </lineage>
</organism>
<dbReference type="SUPFAM" id="SSF82171">
    <property type="entry name" value="DPP6 N-terminal domain-like"/>
    <property type="match status" value="1"/>
</dbReference>
<dbReference type="GO" id="GO:0009279">
    <property type="term" value="C:cell outer membrane"/>
    <property type="evidence" value="ECO:0007669"/>
    <property type="project" value="UniProtKB-SubCell"/>
</dbReference>
<dbReference type="STRING" id="153721.MYP_2613"/>
<evidence type="ECO:0000256" key="4">
    <source>
        <dbReference type="PROSITE-ProRule" id="PRU00339"/>
    </source>
</evidence>
<dbReference type="Pfam" id="PF00691">
    <property type="entry name" value="OmpA"/>
    <property type="match status" value="1"/>
</dbReference>
<dbReference type="Pfam" id="PF07676">
    <property type="entry name" value="PD40"/>
    <property type="match status" value="4"/>
</dbReference>
<dbReference type="InterPro" id="IPR036737">
    <property type="entry name" value="OmpA-like_sf"/>
</dbReference>
<comment type="caution">
    <text evidence="8">The sequence shown here is derived from an EMBL/GenBank/DDBJ whole genome shotgun (WGS) entry which is preliminary data.</text>
</comment>
<keyword evidence="9" id="KW-1185">Reference proteome</keyword>
<dbReference type="CDD" id="cd07185">
    <property type="entry name" value="OmpA_C-like"/>
    <property type="match status" value="1"/>
</dbReference>
<evidence type="ECO:0000256" key="6">
    <source>
        <dbReference type="SAM" id="Phobius"/>
    </source>
</evidence>
<dbReference type="PANTHER" id="PTHR30329">
    <property type="entry name" value="STATOR ELEMENT OF FLAGELLAR MOTOR COMPLEX"/>
    <property type="match status" value="1"/>
</dbReference>